<protein>
    <recommendedName>
        <fullName evidence="4">Sulfotransferase</fullName>
    </recommendedName>
</protein>
<dbReference type="EMBL" id="JAKWBI020000211">
    <property type="protein sequence ID" value="KAJ2898987.1"/>
    <property type="molecule type" value="Genomic_DNA"/>
</dbReference>
<keyword evidence="1" id="KW-0812">Transmembrane</keyword>
<keyword evidence="1" id="KW-1133">Transmembrane helix</keyword>
<dbReference type="Gene3D" id="3.40.50.300">
    <property type="entry name" value="P-loop containing nucleotide triphosphate hydrolases"/>
    <property type="match status" value="1"/>
</dbReference>
<evidence type="ECO:0000256" key="1">
    <source>
        <dbReference type="SAM" id="Phobius"/>
    </source>
</evidence>
<dbReference type="AlphaFoldDB" id="A0AAD5RND7"/>
<dbReference type="SUPFAM" id="SSF52540">
    <property type="entry name" value="P-loop containing nucleoside triphosphate hydrolases"/>
    <property type="match status" value="1"/>
</dbReference>
<accession>A0AAD5RND7</accession>
<evidence type="ECO:0000313" key="2">
    <source>
        <dbReference type="EMBL" id="KAJ2898987.1"/>
    </source>
</evidence>
<name>A0AAD5RND7_9PEZI</name>
<dbReference type="Proteomes" id="UP001201980">
    <property type="component" value="Unassembled WGS sequence"/>
</dbReference>
<keyword evidence="1" id="KW-0472">Membrane</keyword>
<reference evidence="2" key="1">
    <citation type="submission" date="2022-07" db="EMBL/GenBank/DDBJ databases">
        <title>Draft genome sequence of Zalerion maritima ATCC 34329, a (micro)plastics degrading marine fungus.</title>
        <authorList>
            <person name="Paco A."/>
            <person name="Goncalves M.F.M."/>
            <person name="Rocha-Santos T.A.P."/>
            <person name="Alves A."/>
        </authorList>
    </citation>
    <scope>NUCLEOTIDE SEQUENCE</scope>
    <source>
        <strain evidence="2">ATCC 34329</strain>
    </source>
</reference>
<dbReference type="Pfam" id="PF17784">
    <property type="entry name" value="Sulfotransfer_4"/>
    <property type="match status" value="1"/>
</dbReference>
<keyword evidence="3" id="KW-1185">Reference proteome</keyword>
<gene>
    <name evidence="2" type="ORF">MKZ38_003556</name>
</gene>
<evidence type="ECO:0000313" key="3">
    <source>
        <dbReference type="Proteomes" id="UP001201980"/>
    </source>
</evidence>
<dbReference type="PANTHER" id="PTHR36978:SF4">
    <property type="entry name" value="P-LOOP CONTAINING NUCLEOSIDE TRIPHOSPHATE HYDROLASE PROTEIN"/>
    <property type="match status" value="1"/>
</dbReference>
<dbReference type="InterPro" id="IPR027417">
    <property type="entry name" value="P-loop_NTPase"/>
</dbReference>
<dbReference type="InterPro" id="IPR040632">
    <property type="entry name" value="Sulfotransfer_4"/>
</dbReference>
<sequence length="293" mass="32543">MASSESRTVPMRIIVCGLQRTGTLSMRHALFALGFHNVHHMFTVFHEHPENTPLWTKALKAKYDPSPSNPPFTRGDWDELLGDCQATVDSPSALFGVELAKAYPEAKVVILNRDSEAWYNSVVGSIASIATPPLAARVSMFFFALFDGIGWENLKFLRTLMVLGHGGLSWSDKEASIKWFEGMYREFRENIPEERRLEFSVKDGYGPLCEFLGVPVPMETDEKTGEVRECKFPRKNDQAAFHKNVGGLARGIKVRAVKNMLAIVGGTAIVGGVAAWGVWKAGRWDDVARIVKG</sequence>
<proteinExistence type="predicted"/>
<comment type="caution">
    <text evidence="2">The sequence shown here is derived from an EMBL/GenBank/DDBJ whole genome shotgun (WGS) entry which is preliminary data.</text>
</comment>
<evidence type="ECO:0008006" key="4">
    <source>
        <dbReference type="Google" id="ProtNLM"/>
    </source>
</evidence>
<feature type="transmembrane region" description="Helical" evidence="1">
    <location>
        <begin position="260"/>
        <end position="279"/>
    </location>
</feature>
<dbReference type="PANTHER" id="PTHR36978">
    <property type="entry name" value="P-LOOP CONTAINING NUCLEOTIDE TRIPHOSPHATE HYDROLASE"/>
    <property type="match status" value="1"/>
</dbReference>
<organism evidence="2 3">
    <name type="scientific">Zalerion maritima</name>
    <dbReference type="NCBI Taxonomy" id="339359"/>
    <lineage>
        <taxon>Eukaryota</taxon>
        <taxon>Fungi</taxon>
        <taxon>Dikarya</taxon>
        <taxon>Ascomycota</taxon>
        <taxon>Pezizomycotina</taxon>
        <taxon>Sordariomycetes</taxon>
        <taxon>Lulworthiomycetidae</taxon>
        <taxon>Lulworthiales</taxon>
        <taxon>Lulworthiaceae</taxon>
        <taxon>Zalerion</taxon>
    </lineage>
</organism>